<evidence type="ECO:0000313" key="4">
    <source>
        <dbReference type="Proteomes" id="UP000474957"/>
    </source>
</evidence>
<keyword evidence="1" id="KW-1133">Transmembrane helix</keyword>
<dbReference type="Proteomes" id="UP000474957">
    <property type="component" value="Unassembled WGS sequence"/>
</dbReference>
<keyword evidence="1" id="KW-0472">Membrane</keyword>
<evidence type="ECO:0000259" key="2">
    <source>
        <dbReference type="Pfam" id="PF14145"/>
    </source>
</evidence>
<dbReference type="RefSeq" id="WP_154446659.1">
    <property type="nucleotide sequence ID" value="NZ_WIND01000007.1"/>
</dbReference>
<dbReference type="AlphaFoldDB" id="A0A6L5Z274"/>
<sequence>MRFFHPDNRSRSDEHERIYAVYELWFTVVDVAAAVSFVVGSLLFFFESTTFAATWLFLLGSTCFALKPSIRLAREWRYWRMGKIDKLAERERG</sequence>
<gene>
    <name evidence="3" type="ORF">GE300_11215</name>
</gene>
<feature type="domain" description="YrhK" evidence="2">
    <location>
        <begin position="21"/>
        <end position="75"/>
    </location>
</feature>
<keyword evidence="4" id="KW-1185">Reference proteome</keyword>
<keyword evidence="1" id="KW-0812">Transmembrane</keyword>
<dbReference type="InterPro" id="IPR025424">
    <property type="entry name" value="YrhK_domain"/>
</dbReference>
<organism evidence="3 4">
    <name type="scientific">Halovulum marinum</name>
    <dbReference type="NCBI Taxonomy" id="2662447"/>
    <lineage>
        <taxon>Bacteria</taxon>
        <taxon>Pseudomonadati</taxon>
        <taxon>Pseudomonadota</taxon>
        <taxon>Alphaproteobacteria</taxon>
        <taxon>Rhodobacterales</taxon>
        <taxon>Paracoccaceae</taxon>
        <taxon>Halovulum</taxon>
    </lineage>
</organism>
<accession>A0A6L5Z274</accession>
<proteinExistence type="predicted"/>
<feature type="transmembrane region" description="Helical" evidence="1">
    <location>
        <begin position="21"/>
        <end position="46"/>
    </location>
</feature>
<comment type="caution">
    <text evidence="3">The sequence shown here is derived from an EMBL/GenBank/DDBJ whole genome shotgun (WGS) entry which is preliminary data.</text>
</comment>
<evidence type="ECO:0000256" key="1">
    <source>
        <dbReference type="SAM" id="Phobius"/>
    </source>
</evidence>
<reference evidence="3 4" key="1">
    <citation type="submission" date="2019-10" db="EMBL/GenBank/DDBJ databases">
        <title>Cognatihalovulum marinum gen. nov. sp. nov., a new member of the family Rhodobacteraceae isolated from deep seawater of the Northwest Indian Ocean.</title>
        <authorList>
            <person name="Ruan C."/>
            <person name="Wang J."/>
            <person name="Zheng X."/>
            <person name="Song L."/>
            <person name="Zhu Y."/>
            <person name="Huang Y."/>
            <person name="Lu Z."/>
            <person name="Du W."/>
            <person name="Huang L."/>
            <person name="Dai X."/>
        </authorList>
    </citation>
    <scope>NUCLEOTIDE SEQUENCE [LARGE SCALE GENOMIC DNA]</scope>
    <source>
        <strain evidence="3 4">2CG4</strain>
    </source>
</reference>
<protein>
    <submittedName>
        <fullName evidence="3">N-acetyl-gamma-glutamyl-phosphate reductase</fullName>
    </submittedName>
</protein>
<name>A0A6L5Z274_9RHOB</name>
<feature type="transmembrane region" description="Helical" evidence="1">
    <location>
        <begin position="52"/>
        <end position="73"/>
    </location>
</feature>
<dbReference type="EMBL" id="WIND01000007">
    <property type="protein sequence ID" value="MSU90180.1"/>
    <property type="molecule type" value="Genomic_DNA"/>
</dbReference>
<dbReference type="Pfam" id="PF14145">
    <property type="entry name" value="YrhK"/>
    <property type="match status" value="1"/>
</dbReference>
<evidence type="ECO:0000313" key="3">
    <source>
        <dbReference type="EMBL" id="MSU90180.1"/>
    </source>
</evidence>